<dbReference type="GeneID" id="11538441"/>
<dbReference type="AlphaFoldDB" id="G9BY48"/>
<dbReference type="HAMAP" id="MF_01350">
    <property type="entry name" value="NDH1_NuoH"/>
    <property type="match status" value="1"/>
</dbReference>
<dbReference type="GO" id="GO:0009060">
    <property type="term" value="P:aerobic respiration"/>
    <property type="evidence" value="ECO:0007669"/>
    <property type="project" value="TreeGrafter"/>
</dbReference>
<comment type="subcellular location">
    <subcellularLocation>
        <location evidence="1">Membrane</location>
        <topology evidence="1">Multi-pass membrane protein</topology>
    </subcellularLocation>
    <subcellularLocation>
        <location evidence="7">Mitochondrion inner membrane</location>
        <topology evidence="7">Multi-pass membrane protein</topology>
    </subcellularLocation>
</comment>
<name>G9BY48_9BIVA</name>
<keyword evidence="4 7" id="KW-0812">Transmembrane</keyword>
<evidence type="ECO:0000313" key="10">
    <source>
        <dbReference type="EMBL" id="ADV42021.1"/>
    </source>
</evidence>
<dbReference type="PROSITE" id="PS00667">
    <property type="entry name" value="COMPLEX1_ND1_1"/>
    <property type="match status" value="1"/>
</dbReference>
<feature type="transmembrane region" description="Helical" evidence="9">
    <location>
        <begin position="257"/>
        <end position="275"/>
    </location>
</feature>
<evidence type="ECO:0000256" key="6">
    <source>
        <dbReference type="ARBA" id="ARBA00023136"/>
    </source>
</evidence>
<dbReference type="CTD" id="4535"/>
<evidence type="ECO:0000256" key="8">
    <source>
        <dbReference type="RuleBase" id="RU000473"/>
    </source>
</evidence>
<dbReference type="GO" id="GO:0003954">
    <property type="term" value="F:NADH dehydrogenase activity"/>
    <property type="evidence" value="ECO:0007669"/>
    <property type="project" value="TreeGrafter"/>
</dbReference>
<proteinExistence type="inferred from homology"/>
<dbReference type="PROSITE" id="PS00668">
    <property type="entry name" value="COMPLEX1_ND1_2"/>
    <property type="match status" value="1"/>
</dbReference>
<gene>
    <name evidence="10" type="primary">ND1</name>
</gene>
<feature type="transmembrane region" description="Helical" evidence="9">
    <location>
        <begin position="6"/>
        <end position="24"/>
    </location>
</feature>
<dbReference type="EC" id="7.1.1.2" evidence="8"/>
<reference evidence="10" key="1">
    <citation type="submission" date="2010-12" db="EMBL/GenBank/DDBJ databases">
        <title>The complete mitochondrial genome of the grand jackknife clam, Solen grandis (Bivalvia: Solenidae).</title>
        <authorList>
            <person name="Yuan Y."/>
            <person name="Li Q."/>
        </authorList>
    </citation>
    <scope>NUCLEOTIDE SEQUENCE</scope>
</reference>
<dbReference type="PANTHER" id="PTHR11432">
    <property type="entry name" value="NADH DEHYDROGENASE SUBUNIT 1"/>
    <property type="match status" value="1"/>
</dbReference>
<evidence type="ECO:0000256" key="7">
    <source>
        <dbReference type="RuleBase" id="RU000471"/>
    </source>
</evidence>
<dbReference type="EMBL" id="HQ703012">
    <property type="protein sequence ID" value="ADV42021.1"/>
    <property type="molecule type" value="Genomic_DNA"/>
</dbReference>
<dbReference type="RefSeq" id="YP_005087637.1">
    <property type="nucleotide sequence ID" value="NC_016665.1"/>
</dbReference>
<keyword evidence="7" id="KW-0520">NAD</keyword>
<keyword evidence="8 10" id="KW-0496">Mitochondrion</keyword>
<protein>
    <recommendedName>
        <fullName evidence="3 8">NADH-ubiquinone oxidoreductase chain 1</fullName>
        <ecNumber evidence="8">7.1.1.2</ecNumber>
    </recommendedName>
</protein>
<geneLocation type="mitochondrion" evidence="10"/>
<keyword evidence="8" id="KW-0830">Ubiquinone</keyword>
<dbReference type="GO" id="GO:0005743">
    <property type="term" value="C:mitochondrial inner membrane"/>
    <property type="evidence" value="ECO:0007669"/>
    <property type="project" value="UniProtKB-SubCell"/>
</dbReference>
<dbReference type="Pfam" id="PF00146">
    <property type="entry name" value="NADHdh"/>
    <property type="match status" value="1"/>
</dbReference>
<evidence type="ECO:0000256" key="2">
    <source>
        <dbReference type="ARBA" id="ARBA00010535"/>
    </source>
</evidence>
<evidence type="ECO:0000256" key="3">
    <source>
        <dbReference type="ARBA" id="ARBA00021009"/>
    </source>
</evidence>
<dbReference type="PANTHER" id="PTHR11432:SF3">
    <property type="entry name" value="NADH-UBIQUINONE OXIDOREDUCTASE CHAIN 1"/>
    <property type="match status" value="1"/>
</dbReference>
<evidence type="ECO:0000256" key="1">
    <source>
        <dbReference type="ARBA" id="ARBA00004141"/>
    </source>
</evidence>
<feature type="transmembrane region" description="Helical" evidence="9">
    <location>
        <begin position="171"/>
        <end position="191"/>
    </location>
</feature>
<keyword evidence="5 9" id="KW-1133">Transmembrane helix</keyword>
<evidence type="ECO:0000256" key="4">
    <source>
        <dbReference type="ARBA" id="ARBA00022692"/>
    </source>
</evidence>
<accession>G9BY48</accession>
<feature type="transmembrane region" description="Helical" evidence="9">
    <location>
        <begin position="144"/>
        <end position="165"/>
    </location>
</feature>
<evidence type="ECO:0000256" key="9">
    <source>
        <dbReference type="SAM" id="Phobius"/>
    </source>
</evidence>
<dbReference type="InterPro" id="IPR018086">
    <property type="entry name" value="NADH_UbQ_OxRdtase_su1_CS"/>
</dbReference>
<feature type="transmembrane region" description="Helical" evidence="9">
    <location>
        <begin position="231"/>
        <end position="251"/>
    </location>
</feature>
<organism evidence="10">
    <name type="scientific">Solen grandis</name>
    <name type="common">grand razor shell</name>
    <dbReference type="NCBI Taxonomy" id="165599"/>
    <lineage>
        <taxon>Eukaryota</taxon>
        <taxon>Metazoa</taxon>
        <taxon>Spiralia</taxon>
        <taxon>Lophotrochozoa</taxon>
        <taxon>Mollusca</taxon>
        <taxon>Bivalvia</taxon>
        <taxon>Autobranchia</taxon>
        <taxon>Heteroconchia</taxon>
        <taxon>Euheterodonta</taxon>
        <taxon>Imparidentia</taxon>
        <taxon>Adapedonta</taxon>
        <taxon>Solenoidea</taxon>
        <taxon>Solenidae</taxon>
        <taxon>Solen</taxon>
    </lineage>
</organism>
<dbReference type="InterPro" id="IPR001694">
    <property type="entry name" value="NADH_UbQ_OxRdtase_su1/FPO"/>
</dbReference>
<feature type="transmembrane region" description="Helical" evidence="9">
    <location>
        <begin position="287"/>
        <end position="308"/>
    </location>
</feature>
<keyword evidence="6 9" id="KW-0472">Membrane</keyword>
<comment type="catalytic activity">
    <reaction evidence="8">
        <text>a ubiquinone + NADH + 5 H(+)(in) = a ubiquinol + NAD(+) + 4 H(+)(out)</text>
        <dbReference type="Rhea" id="RHEA:29091"/>
        <dbReference type="Rhea" id="RHEA-COMP:9565"/>
        <dbReference type="Rhea" id="RHEA-COMP:9566"/>
        <dbReference type="ChEBI" id="CHEBI:15378"/>
        <dbReference type="ChEBI" id="CHEBI:16389"/>
        <dbReference type="ChEBI" id="CHEBI:17976"/>
        <dbReference type="ChEBI" id="CHEBI:57540"/>
        <dbReference type="ChEBI" id="CHEBI:57945"/>
        <dbReference type="EC" id="7.1.1.2"/>
    </reaction>
</comment>
<sequence>MICSVLSMVVTSVLFLVGVAFFIVTERKGLGMVQLRQGPNKVGLKGIVQPVSDGVKLFTKGWVYPASSNKFLFLMGPFVCFFISFMGWVLFPSSNPSYFFGFSTMFFLSLSCLNVYGVILVGWSSNSQYALLGCMRAVAQSLSYELVMSTVLLCPLLFFGCFELFSFRESGLVFSMISLEVGFIWFICVLAETNRAPFDFVEGESELVSGYNVEFGGFGFALIALAEYGSILLMSLVSFILFFGGLCWLSLVGNMLMGLGVVLVSYIIVCVRGSYPRFRYDMLMEFCWKCLLPFSIGILVLFLGVLVWL</sequence>
<dbReference type="GO" id="GO:0008137">
    <property type="term" value="F:NADH dehydrogenase (ubiquinone) activity"/>
    <property type="evidence" value="ECO:0007669"/>
    <property type="project" value="UniProtKB-EC"/>
</dbReference>
<evidence type="ECO:0000256" key="5">
    <source>
        <dbReference type="ARBA" id="ARBA00022989"/>
    </source>
</evidence>
<feature type="transmembrane region" description="Helical" evidence="9">
    <location>
        <begin position="71"/>
        <end position="91"/>
    </location>
</feature>
<feature type="transmembrane region" description="Helical" evidence="9">
    <location>
        <begin position="97"/>
        <end position="123"/>
    </location>
</feature>
<comment type="similarity">
    <text evidence="2 7">Belongs to the complex I subunit 1 family.</text>
</comment>